<keyword evidence="2" id="KW-0238">DNA-binding</keyword>
<dbReference type="PANTHER" id="PTHR44688">
    <property type="entry name" value="DNA-BINDING TRANSCRIPTIONAL ACTIVATOR DEVR_DOSR"/>
    <property type="match status" value="1"/>
</dbReference>
<dbReference type="CDD" id="cd06170">
    <property type="entry name" value="LuxR_C_like"/>
    <property type="match status" value="1"/>
</dbReference>
<gene>
    <name evidence="5" type="ordered locus">TREPR_2083</name>
</gene>
<keyword evidence="3" id="KW-0804">Transcription</keyword>
<proteinExistence type="predicted"/>
<dbReference type="eggNOG" id="COG2197">
    <property type="taxonomic scope" value="Bacteria"/>
</dbReference>
<evidence type="ECO:0000313" key="5">
    <source>
        <dbReference type="EMBL" id="AEF84399.1"/>
    </source>
</evidence>
<evidence type="ECO:0000256" key="2">
    <source>
        <dbReference type="ARBA" id="ARBA00023125"/>
    </source>
</evidence>
<dbReference type="KEGG" id="tpi:TREPR_2083"/>
<dbReference type="AlphaFoldDB" id="F5YJQ6"/>
<sequence length="233" mass="26181">MKQPSIVIVSDSRTVAHMLMSHIGGVDRDAISITGSKTELNYLLRVYRPRFMFIENCFEGRVTNALVHRLMERDPDLLISVFTIQEYAAYEVAKFMYWGAASFLSIRDDPEAIAAGMRKILKGESCYPDGAAEAVEHAENRAQLNTRSLTMREGEVLQLAADNKSNGEIAKVLGISVRTVRNHRDNILRKCEGHSLMDMVKFGLREGILQYDELVGEDRHSFKEGGVRRAGVC</sequence>
<evidence type="ECO:0000256" key="1">
    <source>
        <dbReference type="ARBA" id="ARBA00023015"/>
    </source>
</evidence>
<dbReference type="GO" id="GO:0003677">
    <property type="term" value="F:DNA binding"/>
    <property type="evidence" value="ECO:0007669"/>
    <property type="project" value="UniProtKB-KW"/>
</dbReference>
<dbReference type="SMART" id="SM00421">
    <property type="entry name" value="HTH_LUXR"/>
    <property type="match status" value="1"/>
</dbReference>
<reference evidence="5 6" key="2">
    <citation type="journal article" date="2011" name="ISME J.">
        <title>RNA-seq reveals cooperative metabolic interactions between two termite-gut spirochete species in co-culture.</title>
        <authorList>
            <person name="Rosenthal A.Z."/>
            <person name="Matson E.G."/>
            <person name="Eldar A."/>
            <person name="Leadbetter J.R."/>
        </authorList>
    </citation>
    <scope>NUCLEOTIDE SEQUENCE [LARGE SCALE GENOMIC DNA]</scope>
    <source>
        <strain evidence="6">ATCC BAA-887 / DSM 12427 / ZAS-2</strain>
    </source>
</reference>
<dbReference type="InterPro" id="IPR016032">
    <property type="entry name" value="Sig_transdc_resp-reg_C-effctor"/>
</dbReference>
<dbReference type="RefSeq" id="WP_015708084.1">
    <property type="nucleotide sequence ID" value="NC_015578.1"/>
</dbReference>
<feature type="domain" description="HTH luxR-type" evidence="4">
    <location>
        <begin position="142"/>
        <end position="207"/>
    </location>
</feature>
<dbReference type="STRING" id="545694.TREPR_2083"/>
<dbReference type="InterPro" id="IPR000792">
    <property type="entry name" value="Tscrpt_reg_LuxR_C"/>
</dbReference>
<protein>
    <submittedName>
        <fullName evidence="5">Two component transcriptional regulator, LuxR family</fullName>
    </submittedName>
</protein>
<dbReference type="PRINTS" id="PR00038">
    <property type="entry name" value="HTHLUXR"/>
</dbReference>
<dbReference type="GO" id="GO:0006355">
    <property type="term" value="P:regulation of DNA-templated transcription"/>
    <property type="evidence" value="ECO:0007669"/>
    <property type="project" value="InterPro"/>
</dbReference>
<dbReference type="PROSITE" id="PS50043">
    <property type="entry name" value="HTH_LUXR_2"/>
    <property type="match status" value="1"/>
</dbReference>
<reference evidence="6" key="1">
    <citation type="submission" date="2009-12" db="EMBL/GenBank/DDBJ databases">
        <title>Complete sequence of Treponema primitia strain ZAS-2.</title>
        <authorList>
            <person name="Tetu S.G."/>
            <person name="Matson E."/>
            <person name="Ren Q."/>
            <person name="Seshadri R."/>
            <person name="Elbourne L."/>
            <person name="Hassan K.A."/>
            <person name="Durkin A."/>
            <person name="Radune D."/>
            <person name="Mohamoud Y."/>
            <person name="Shay R."/>
            <person name="Jin S."/>
            <person name="Zhang X."/>
            <person name="Lucey K."/>
            <person name="Ballor N.R."/>
            <person name="Ottesen E."/>
            <person name="Rosenthal R."/>
            <person name="Allen A."/>
            <person name="Leadbetter J.R."/>
            <person name="Paulsen I.T."/>
        </authorList>
    </citation>
    <scope>NUCLEOTIDE SEQUENCE [LARGE SCALE GENOMIC DNA]</scope>
    <source>
        <strain evidence="6">ATCC BAA-887 / DSM 12427 / ZAS-2</strain>
    </source>
</reference>
<evidence type="ECO:0000313" key="6">
    <source>
        <dbReference type="Proteomes" id="UP000009223"/>
    </source>
</evidence>
<keyword evidence="1" id="KW-0805">Transcription regulation</keyword>
<evidence type="ECO:0000259" key="4">
    <source>
        <dbReference type="PROSITE" id="PS50043"/>
    </source>
</evidence>
<dbReference type="PANTHER" id="PTHR44688:SF16">
    <property type="entry name" value="DNA-BINDING TRANSCRIPTIONAL ACTIVATOR DEVR_DOSR"/>
    <property type="match status" value="1"/>
</dbReference>
<dbReference type="EMBL" id="CP001843">
    <property type="protein sequence ID" value="AEF84399.1"/>
    <property type="molecule type" value="Genomic_DNA"/>
</dbReference>
<accession>F5YJQ6</accession>
<organism evidence="5 6">
    <name type="scientific">Treponema primitia (strain ATCC BAA-887 / DSM 12427 / ZAS-2)</name>
    <dbReference type="NCBI Taxonomy" id="545694"/>
    <lineage>
        <taxon>Bacteria</taxon>
        <taxon>Pseudomonadati</taxon>
        <taxon>Spirochaetota</taxon>
        <taxon>Spirochaetia</taxon>
        <taxon>Spirochaetales</taxon>
        <taxon>Treponemataceae</taxon>
        <taxon>Treponema</taxon>
    </lineage>
</organism>
<dbReference type="Gene3D" id="3.40.50.2300">
    <property type="match status" value="1"/>
</dbReference>
<name>F5YJQ6_TREPZ</name>
<dbReference type="SUPFAM" id="SSF46894">
    <property type="entry name" value="C-terminal effector domain of the bipartite response regulators"/>
    <property type="match status" value="1"/>
</dbReference>
<dbReference type="OrthoDB" id="9797341at2"/>
<dbReference type="Pfam" id="PF00196">
    <property type="entry name" value="GerE"/>
    <property type="match status" value="1"/>
</dbReference>
<dbReference type="HOGENOM" id="CLU_1155977_0_0_12"/>
<evidence type="ECO:0000256" key="3">
    <source>
        <dbReference type="ARBA" id="ARBA00023163"/>
    </source>
</evidence>
<dbReference type="Proteomes" id="UP000009223">
    <property type="component" value="Chromosome"/>
</dbReference>
<keyword evidence="6" id="KW-1185">Reference proteome</keyword>